<protein>
    <submittedName>
        <fullName evidence="2">Uncharacterized protein</fullName>
    </submittedName>
</protein>
<dbReference type="AlphaFoldDB" id="N6WXA2"/>
<feature type="transmembrane region" description="Helical" evidence="1">
    <location>
        <begin position="9"/>
        <end position="29"/>
    </location>
</feature>
<dbReference type="EMBL" id="APLQ01000014">
    <property type="protein sequence ID" value="ENO13453.1"/>
    <property type="molecule type" value="Genomic_DNA"/>
</dbReference>
<sequence>MCSPSQWRAYYGFVADVSIDSGICIFTIVKPDQAANDLLRIGALKVIQGVFFFGDLVAIERQMS</sequence>
<proteinExistence type="predicted"/>
<organism evidence="2 3">
    <name type="scientific">Marinobacter nanhaiticus D15-8W</name>
    <dbReference type="NCBI Taxonomy" id="626887"/>
    <lineage>
        <taxon>Bacteria</taxon>
        <taxon>Pseudomonadati</taxon>
        <taxon>Pseudomonadota</taxon>
        <taxon>Gammaproteobacteria</taxon>
        <taxon>Pseudomonadales</taxon>
        <taxon>Marinobacteraceae</taxon>
        <taxon>Marinobacter</taxon>
    </lineage>
</organism>
<comment type="caution">
    <text evidence="2">The sequence shown here is derived from an EMBL/GenBank/DDBJ whole genome shotgun (WGS) entry which is preliminary data.</text>
</comment>
<evidence type="ECO:0000313" key="3">
    <source>
        <dbReference type="Proteomes" id="UP000013165"/>
    </source>
</evidence>
<gene>
    <name evidence="2" type="ORF">J057_18695</name>
</gene>
<accession>N6WXA2</accession>
<evidence type="ECO:0000256" key="1">
    <source>
        <dbReference type="SAM" id="Phobius"/>
    </source>
</evidence>
<dbReference type="HOGENOM" id="CLU_2862561_0_0_6"/>
<evidence type="ECO:0000313" key="2">
    <source>
        <dbReference type="EMBL" id="ENO13453.1"/>
    </source>
</evidence>
<keyword evidence="3" id="KW-1185">Reference proteome</keyword>
<reference evidence="2 3" key="1">
    <citation type="journal article" date="2013" name="Genome Announc.">
        <title>Genome Sequence of the Polycyclic Aromatic Hydrocarbon-Degrading Bacterium Strain Marinobacter nanhaiticus D15-8WT.</title>
        <authorList>
            <person name="Cui Z."/>
            <person name="Gao W."/>
            <person name="Li Q."/>
            <person name="Xu G."/>
            <person name="Zheng L."/>
        </authorList>
    </citation>
    <scope>NUCLEOTIDE SEQUENCE [LARGE SCALE GENOMIC DNA]</scope>
    <source>
        <strain evidence="2 3">D15-8W</strain>
    </source>
</reference>
<keyword evidence="1" id="KW-1133">Transmembrane helix</keyword>
<keyword evidence="1" id="KW-0812">Transmembrane</keyword>
<dbReference type="Proteomes" id="UP000013165">
    <property type="component" value="Unassembled WGS sequence"/>
</dbReference>
<name>N6WXA2_9GAMM</name>
<keyword evidence="1" id="KW-0472">Membrane</keyword>